<keyword evidence="2" id="KW-0378">Hydrolase</keyword>
<dbReference type="Pfam" id="PF01844">
    <property type="entry name" value="HNH"/>
    <property type="match status" value="1"/>
</dbReference>
<accession>A0A7G9RA63</accession>
<sequence>MSNPDDVGKVCVCRKPHAPEPLDLEYHHVWPKGMGGPDVPENAVFICPTTHTNTHELLRLIVRRAGKLSWAEVTALYPVPVSRYAFDLAHLGYRRAIARSLDV</sequence>
<evidence type="ECO:0000259" key="1">
    <source>
        <dbReference type="Pfam" id="PF01844"/>
    </source>
</evidence>
<proteinExistence type="predicted"/>
<keyword evidence="2" id="KW-0540">Nuclease</keyword>
<dbReference type="EMBL" id="CP060713">
    <property type="protein sequence ID" value="QNN52488.1"/>
    <property type="molecule type" value="Genomic_DNA"/>
</dbReference>
<feature type="domain" description="HNH" evidence="1">
    <location>
        <begin position="13"/>
        <end position="55"/>
    </location>
</feature>
<dbReference type="Gene3D" id="1.10.30.50">
    <property type="match status" value="1"/>
</dbReference>
<keyword evidence="3" id="KW-1185">Reference proteome</keyword>
<organism evidence="2 3">
    <name type="scientific">Nocardioides mesophilus</name>
    <dbReference type="NCBI Taxonomy" id="433659"/>
    <lineage>
        <taxon>Bacteria</taxon>
        <taxon>Bacillati</taxon>
        <taxon>Actinomycetota</taxon>
        <taxon>Actinomycetes</taxon>
        <taxon>Propionibacteriales</taxon>
        <taxon>Nocardioidaceae</taxon>
        <taxon>Nocardioides</taxon>
    </lineage>
</organism>
<dbReference type="InterPro" id="IPR002711">
    <property type="entry name" value="HNH"/>
</dbReference>
<keyword evidence="2" id="KW-0255">Endonuclease</keyword>
<dbReference type="GO" id="GO:0004519">
    <property type="term" value="F:endonuclease activity"/>
    <property type="evidence" value="ECO:0007669"/>
    <property type="project" value="UniProtKB-KW"/>
</dbReference>
<dbReference type="InterPro" id="IPR003615">
    <property type="entry name" value="HNH_nuc"/>
</dbReference>
<evidence type="ECO:0000313" key="3">
    <source>
        <dbReference type="Proteomes" id="UP000515947"/>
    </source>
</evidence>
<name>A0A7G9RA63_9ACTN</name>
<dbReference type="AlphaFoldDB" id="A0A7G9RA63"/>
<reference evidence="2 3" key="1">
    <citation type="submission" date="2020-08" db="EMBL/GenBank/DDBJ databases">
        <title>Genome sequence of Nocardioides mesophilus KACC 16243T.</title>
        <authorList>
            <person name="Hyun D.-W."/>
            <person name="Bae J.-W."/>
        </authorList>
    </citation>
    <scope>NUCLEOTIDE SEQUENCE [LARGE SCALE GENOMIC DNA]</scope>
    <source>
        <strain evidence="2 3">KACC 16243</strain>
    </source>
</reference>
<protein>
    <submittedName>
        <fullName evidence="2">HNH endonuclease</fullName>
    </submittedName>
</protein>
<evidence type="ECO:0000313" key="2">
    <source>
        <dbReference type="EMBL" id="QNN52488.1"/>
    </source>
</evidence>
<dbReference type="KEGG" id="nmes:H9L09_18770"/>
<dbReference type="Proteomes" id="UP000515947">
    <property type="component" value="Chromosome"/>
</dbReference>
<dbReference type="GO" id="GO:0008270">
    <property type="term" value="F:zinc ion binding"/>
    <property type="evidence" value="ECO:0007669"/>
    <property type="project" value="InterPro"/>
</dbReference>
<dbReference type="CDD" id="cd00085">
    <property type="entry name" value="HNHc"/>
    <property type="match status" value="1"/>
</dbReference>
<dbReference type="GO" id="GO:0003676">
    <property type="term" value="F:nucleic acid binding"/>
    <property type="evidence" value="ECO:0007669"/>
    <property type="project" value="InterPro"/>
</dbReference>
<dbReference type="RefSeq" id="WP_187578330.1">
    <property type="nucleotide sequence ID" value="NZ_CP060713.1"/>
</dbReference>
<gene>
    <name evidence="2" type="ORF">H9L09_18770</name>
</gene>